<dbReference type="PANTHER" id="PTHR30011">
    <property type="entry name" value="ALKANESULFONATE MONOOXYGENASE-RELATED"/>
    <property type="match status" value="1"/>
</dbReference>
<keyword evidence="3 7" id="KW-0560">Oxidoreductase</keyword>
<evidence type="ECO:0000256" key="2">
    <source>
        <dbReference type="ARBA" id="ARBA00022643"/>
    </source>
</evidence>
<evidence type="ECO:0000256" key="1">
    <source>
        <dbReference type="ARBA" id="ARBA00022630"/>
    </source>
</evidence>
<feature type="domain" description="Luciferase-like" evidence="6">
    <location>
        <begin position="28"/>
        <end position="388"/>
    </location>
</feature>
<dbReference type="RefSeq" id="WP_382432671.1">
    <property type="nucleotide sequence ID" value="NZ_JBHSHJ010000007.1"/>
</dbReference>
<dbReference type="Proteomes" id="UP001596001">
    <property type="component" value="Unassembled WGS sequence"/>
</dbReference>
<accession>A0ABV9QDU3</accession>
<dbReference type="PIRSF" id="PIRSF000337">
    <property type="entry name" value="NTA_MOA"/>
    <property type="match status" value="1"/>
</dbReference>
<dbReference type="Pfam" id="PF00296">
    <property type="entry name" value="Bac_luciferase"/>
    <property type="match status" value="1"/>
</dbReference>
<name>A0ABV9QDU3_9BURK</name>
<dbReference type="NCBIfam" id="TIGR03860">
    <property type="entry name" value="FMN_nitrolo"/>
    <property type="match status" value="1"/>
</dbReference>
<dbReference type="InterPro" id="IPR011251">
    <property type="entry name" value="Luciferase-like_dom"/>
</dbReference>
<dbReference type="SUPFAM" id="SSF51679">
    <property type="entry name" value="Bacterial luciferase-like"/>
    <property type="match status" value="1"/>
</dbReference>
<dbReference type="CDD" id="cd01095">
    <property type="entry name" value="Nitrilotriacetate_monoxgenase"/>
    <property type="match status" value="1"/>
</dbReference>
<organism evidence="7 8">
    <name type="scientific">Giesbergeria sinuosa</name>
    <dbReference type="NCBI Taxonomy" id="80883"/>
    <lineage>
        <taxon>Bacteria</taxon>
        <taxon>Pseudomonadati</taxon>
        <taxon>Pseudomonadota</taxon>
        <taxon>Betaproteobacteria</taxon>
        <taxon>Burkholderiales</taxon>
        <taxon>Comamonadaceae</taxon>
        <taxon>Giesbergeria</taxon>
    </lineage>
</organism>
<dbReference type="InterPro" id="IPR036661">
    <property type="entry name" value="Luciferase-like_sf"/>
</dbReference>
<dbReference type="Gene3D" id="3.20.20.30">
    <property type="entry name" value="Luciferase-like domain"/>
    <property type="match status" value="1"/>
</dbReference>
<dbReference type="InterPro" id="IPR051260">
    <property type="entry name" value="Diverse_substr_monoxygenases"/>
</dbReference>
<dbReference type="EMBL" id="JBHSHJ010000007">
    <property type="protein sequence ID" value="MFC4789363.1"/>
    <property type="molecule type" value="Genomic_DNA"/>
</dbReference>
<evidence type="ECO:0000259" key="6">
    <source>
        <dbReference type="Pfam" id="PF00296"/>
    </source>
</evidence>
<evidence type="ECO:0000256" key="5">
    <source>
        <dbReference type="ARBA" id="ARBA00033748"/>
    </source>
</evidence>
<keyword evidence="8" id="KW-1185">Reference proteome</keyword>
<proteinExistence type="inferred from homology"/>
<protein>
    <submittedName>
        <fullName evidence="7">LLM class flavin-dependent oxidoreductase</fullName>
        <ecNumber evidence="7">1.-.-.-</ecNumber>
    </submittedName>
</protein>
<comment type="similarity">
    <text evidence="5">Belongs to the NtaA/SnaA/DszA monooxygenase family.</text>
</comment>
<dbReference type="InterPro" id="IPR016215">
    <property type="entry name" value="NTA_MOA"/>
</dbReference>
<evidence type="ECO:0000313" key="7">
    <source>
        <dbReference type="EMBL" id="MFC4789363.1"/>
    </source>
</evidence>
<keyword evidence="2" id="KW-0288">FMN</keyword>
<dbReference type="GO" id="GO:0016491">
    <property type="term" value="F:oxidoreductase activity"/>
    <property type="evidence" value="ECO:0007669"/>
    <property type="project" value="UniProtKB-KW"/>
</dbReference>
<reference evidence="8" key="1">
    <citation type="journal article" date="2019" name="Int. J. Syst. Evol. Microbiol.">
        <title>The Global Catalogue of Microorganisms (GCM) 10K type strain sequencing project: providing services to taxonomists for standard genome sequencing and annotation.</title>
        <authorList>
            <consortium name="The Broad Institute Genomics Platform"/>
            <consortium name="The Broad Institute Genome Sequencing Center for Infectious Disease"/>
            <person name="Wu L."/>
            <person name="Ma J."/>
        </authorList>
    </citation>
    <scope>NUCLEOTIDE SEQUENCE [LARGE SCALE GENOMIC DNA]</scope>
    <source>
        <strain evidence="8">CCUG 49452</strain>
    </source>
</reference>
<sequence>MTTTPRQLRLGAYFTGAGVQGDSWRHPAAHTDAYRNFDRYKEYAQKLEAACFDALFFYDNVFAASDATTVSTAPLSPRWDPLVLVAALALVTQRIGLVATVSTSYSEPYNVARHFASLDHLSQGRVGWNIVTSTAGGENFNLPAHRDHAERYARAHEFVDVVTGLWDSWADDAFLENKASGQWADPAKLHLLHHVGQHFRVKGPLNAPRPVQGWPVLCQAGSSEAGKNLAARVGELLYTAAQDIDEARDFYRDVKARAVRYGRSPEQIHILPGVMPVIGRTHAEANAKFAELLAYRDTDVQLRALSSYASLGVDLTGLSPSDRVPLPEHIPETNAHKSRQKLLVDWIRHERPTVQQLLTRWSAGGHRMLVGTPQSIADDFAHWFHTGACDGFNVMFSSTPGGLDDFVELVVPELQRRGLFRTAYTGHTLREHLGLPRPAFPAQPAQPQPLAA</sequence>
<evidence type="ECO:0000313" key="8">
    <source>
        <dbReference type="Proteomes" id="UP001596001"/>
    </source>
</evidence>
<gene>
    <name evidence="7" type="ORF">ACFO6X_10280</name>
</gene>
<keyword evidence="1" id="KW-0285">Flavoprotein</keyword>
<evidence type="ECO:0000256" key="4">
    <source>
        <dbReference type="ARBA" id="ARBA00023033"/>
    </source>
</evidence>
<evidence type="ECO:0000256" key="3">
    <source>
        <dbReference type="ARBA" id="ARBA00023002"/>
    </source>
</evidence>
<keyword evidence="4" id="KW-0503">Monooxygenase</keyword>
<dbReference type="EC" id="1.-.-.-" evidence="7"/>
<dbReference type="PANTHER" id="PTHR30011:SF16">
    <property type="entry name" value="C2H2 FINGER DOMAIN TRANSCRIPTION FACTOR (EUROFUNG)-RELATED"/>
    <property type="match status" value="1"/>
</dbReference>
<comment type="caution">
    <text evidence="7">The sequence shown here is derived from an EMBL/GenBank/DDBJ whole genome shotgun (WGS) entry which is preliminary data.</text>
</comment>